<gene>
    <name evidence="1" type="ORF">BACCAP_01452</name>
</gene>
<protein>
    <submittedName>
        <fullName evidence="1">Uncharacterized protein</fullName>
    </submittedName>
</protein>
<name>A6NTC3_9FIRM</name>
<evidence type="ECO:0000313" key="2">
    <source>
        <dbReference type="Proteomes" id="UP000003639"/>
    </source>
</evidence>
<dbReference type="EMBL" id="AAXG02000010">
    <property type="protein sequence ID" value="EDN00686.1"/>
    <property type="molecule type" value="Genomic_DNA"/>
</dbReference>
<evidence type="ECO:0000313" key="1">
    <source>
        <dbReference type="EMBL" id="EDN00686.1"/>
    </source>
</evidence>
<comment type="caution">
    <text evidence="1">The sequence shown here is derived from an EMBL/GenBank/DDBJ whole genome shotgun (WGS) entry which is preliminary data.</text>
</comment>
<sequence>MNAQRRLLLAAIMIFLPAFGRAEEDGAERTIGSTQARKENGH</sequence>
<proteinExistence type="predicted"/>
<reference evidence="1 2" key="2">
    <citation type="submission" date="2007-06" db="EMBL/GenBank/DDBJ databases">
        <title>Draft genome sequence of Pseudoflavonifractor capillosus ATCC 29799.</title>
        <authorList>
            <person name="Sudarsanam P."/>
            <person name="Ley R."/>
            <person name="Guruge J."/>
            <person name="Turnbaugh P.J."/>
            <person name="Mahowald M."/>
            <person name="Liep D."/>
            <person name="Gordon J."/>
        </authorList>
    </citation>
    <scope>NUCLEOTIDE SEQUENCE [LARGE SCALE GENOMIC DNA]</scope>
    <source>
        <strain evidence="1 2">ATCC 29799</strain>
    </source>
</reference>
<accession>A6NTC3</accession>
<keyword evidence="2" id="KW-1185">Reference proteome</keyword>
<reference evidence="1 2" key="1">
    <citation type="submission" date="2007-04" db="EMBL/GenBank/DDBJ databases">
        <authorList>
            <person name="Fulton L."/>
            <person name="Clifton S."/>
            <person name="Fulton B."/>
            <person name="Xu J."/>
            <person name="Minx P."/>
            <person name="Pepin K.H."/>
            <person name="Johnson M."/>
            <person name="Thiruvilangam P."/>
            <person name="Bhonagiri V."/>
            <person name="Nash W.E."/>
            <person name="Mardis E.R."/>
            <person name="Wilson R.K."/>
        </authorList>
    </citation>
    <scope>NUCLEOTIDE SEQUENCE [LARGE SCALE GENOMIC DNA]</scope>
    <source>
        <strain evidence="1 2">ATCC 29799</strain>
    </source>
</reference>
<dbReference type="STRING" id="411467.BACCAP_01452"/>
<dbReference type="AlphaFoldDB" id="A6NTC3"/>
<dbReference type="Proteomes" id="UP000003639">
    <property type="component" value="Unassembled WGS sequence"/>
</dbReference>
<organism evidence="1 2">
    <name type="scientific">Pseudoflavonifractor capillosus ATCC 29799</name>
    <dbReference type="NCBI Taxonomy" id="411467"/>
    <lineage>
        <taxon>Bacteria</taxon>
        <taxon>Bacillati</taxon>
        <taxon>Bacillota</taxon>
        <taxon>Clostridia</taxon>
        <taxon>Eubacteriales</taxon>
        <taxon>Oscillospiraceae</taxon>
        <taxon>Pseudoflavonifractor</taxon>
    </lineage>
</organism>